<reference evidence="2" key="1">
    <citation type="submission" date="2020-07" db="EMBL/GenBank/DDBJ databases">
        <authorList>
            <person name="Ferguson B K."/>
        </authorList>
    </citation>
    <scope>NUCLEOTIDE SEQUENCE</scope>
    <source>
        <strain evidence="2">L06</strain>
    </source>
</reference>
<evidence type="ECO:0000256" key="1">
    <source>
        <dbReference type="SAM" id="MobiDB-lite"/>
    </source>
</evidence>
<name>A0A6V7L490_9HYME</name>
<accession>A0A6V7L490</accession>
<dbReference type="EMBL" id="CADCXW020000327">
    <property type="protein sequence ID" value="CAD1569530.1"/>
    <property type="molecule type" value="Genomic_DNA"/>
</dbReference>
<evidence type="ECO:0000313" key="2">
    <source>
        <dbReference type="EMBL" id="CAD1569530.1"/>
    </source>
</evidence>
<feature type="region of interest" description="Disordered" evidence="1">
    <location>
        <begin position="1"/>
        <end position="122"/>
    </location>
</feature>
<feature type="compositionally biased region" description="Polar residues" evidence="1">
    <location>
        <begin position="22"/>
        <end position="37"/>
    </location>
</feature>
<feature type="compositionally biased region" description="Low complexity" evidence="1">
    <location>
        <begin position="50"/>
        <end position="75"/>
    </location>
</feature>
<dbReference type="AlphaFoldDB" id="A0A6V7L490"/>
<protein>
    <submittedName>
        <fullName evidence="2">Uncharacterized protein</fullName>
    </submittedName>
</protein>
<feature type="compositionally biased region" description="Polar residues" evidence="1">
    <location>
        <begin position="76"/>
        <end position="104"/>
    </location>
</feature>
<proteinExistence type="predicted"/>
<gene>
    <name evidence="2" type="ORF">BBRV_LOCUS93012</name>
</gene>
<organism evidence="2">
    <name type="scientific">Bracon brevicornis</name>
    <dbReference type="NCBI Taxonomy" id="1563983"/>
    <lineage>
        <taxon>Eukaryota</taxon>
        <taxon>Metazoa</taxon>
        <taxon>Ecdysozoa</taxon>
        <taxon>Arthropoda</taxon>
        <taxon>Hexapoda</taxon>
        <taxon>Insecta</taxon>
        <taxon>Pterygota</taxon>
        <taxon>Neoptera</taxon>
        <taxon>Endopterygota</taxon>
        <taxon>Hymenoptera</taxon>
        <taxon>Apocrita</taxon>
        <taxon>Ichneumonoidea</taxon>
        <taxon>Braconidae</taxon>
        <taxon>Braconinae</taxon>
        <taxon>Bracon</taxon>
    </lineage>
</organism>
<sequence>MNKSASSGKQQQQQHNTEQDNDSSSRGSRIPSINSPASPLLLNVPGSGASYSNNHRYTNNSRTSNNTNDYQQQQQPLSPNNNHTVNSNRPGIDSGTPNSPSMGSNDPMLPLELPKLVHETSI</sequence>